<dbReference type="InterPro" id="IPR006162">
    <property type="entry name" value="Ppantetheine_attach_site"/>
</dbReference>
<reference evidence="8" key="1">
    <citation type="submission" date="2023-07" db="EMBL/GenBank/DDBJ databases">
        <authorList>
            <person name="Aktuganov G."/>
            <person name="Boyko T."/>
            <person name="Delegan Y."/>
            <person name="Galimzianova N."/>
            <person name="Gilvanova E."/>
            <person name="Korobov V."/>
            <person name="Kuzmina L."/>
            <person name="Melentiev A."/>
            <person name="Milman P."/>
            <person name="Ryabova A."/>
            <person name="Stupak E."/>
            <person name="Yasakov T."/>
            <person name="Zharikova N."/>
            <person name="Zhurenko E."/>
        </authorList>
    </citation>
    <scope>NUCLEOTIDE SEQUENCE</scope>
    <source>
        <strain evidence="8">IB-739</strain>
    </source>
</reference>
<keyword evidence="9" id="KW-1185">Reference proteome</keyword>
<feature type="compositionally biased region" description="Basic and acidic residues" evidence="6">
    <location>
        <begin position="1"/>
        <end position="11"/>
    </location>
</feature>
<evidence type="ECO:0000259" key="7">
    <source>
        <dbReference type="PROSITE" id="PS50075"/>
    </source>
</evidence>
<evidence type="ECO:0000256" key="1">
    <source>
        <dbReference type="ARBA" id="ARBA00001957"/>
    </source>
</evidence>
<dbReference type="CDD" id="cd19531">
    <property type="entry name" value="LCL_NRPS-like"/>
    <property type="match status" value="1"/>
</dbReference>
<dbReference type="EMBL" id="JAUMKJ010000128">
    <property type="protein sequence ID" value="MDO3682219.1"/>
    <property type="molecule type" value="Genomic_DNA"/>
</dbReference>
<evidence type="ECO:0000256" key="2">
    <source>
        <dbReference type="ARBA" id="ARBA00022450"/>
    </source>
</evidence>
<organism evidence="8 9">
    <name type="scientific">Paenibacillus ehimensis</name>
    <dbReference type="NCBI Taxonomy" id="79264"/>
    <lineage>
        <taxon>Bacteria</taxon>
        <taxon>Bacillati</taxon>
        <taxon>Bacillota</taxon>
        <taxon>Bacilli</taxon>
        <taxon>Bacillales</taxon>
        <taxon>Paenibacillaceae</taxon>
        <taxon>Paenibacillus</taxon>
    </lineage>
</organism>
<feature type="non-terminal residue" evidence="8">
    <location>
        <position position="1"/>
    </location>
</feature>
<dbReference type="PANTHER" id="PTHR45527">
    <property type="entry name" value="NONRIBOSOMAL PEPTIDE SYNTHETASE"/>
    <property type="match status" value="1"/>
</dbReference>
<evidence type="ECO:0000313" key="8">
    <source>
        <dbReference type="EMBL" id="MDO3682219.1"/>
    </source>
</evidence>
<dbReference type="SMART" id="SM00823">
    <property type="entry name" value="PKS_PP"/>
    <property type="match status" value="1"/>
</dbReference>
<keyword evidence="4" id="KW-0677">Repeat</keyword>
<dbReference type="PROSITE" id="PS00012">
    <property type="entry name" value="PHOSPHOPANTETHEINE"/>
    <property type="match status" value="1"/>
</dbReference>
<evidence type="ECO:0000256" key="4">
    <source>
        <dbReference type="ARBA" id="ARBA00022737"/>
    </source>
</evidence>
<feature type="non-terminal residue" evidence="8">
    <location>
        <position position="567"/>
    </location>
</feature>
<dbReference type="InterPro" id="IPR036736">
    <property type="entry name" value="ACP-like_sf"/>
</dbReference>
<dbReference type="Gene3D" id="3.30.559.10">
    <property type="entry name" value="Chloramphenicol acetyltransferase-like domain"/>
    <property type="match status" value="1"/>
</dbReference>
<name>A0ABT8VMN6_9BACL</name>
<protein>
    <submittedName>
        <fullName evidence="8">Condensation domain-containing protein</fullName>
    </submittedName>
</protein>
<feature type="region of interest" description="Disordered" evidence="6">
    <location>
        <begin position="1"/>
        <end position="20"/>
    </location>
</feature>
<dbReference type="InterPro" id="IPR023213">
    <property type="entry name" value="CAT-like_dom_sf"/>
</dbReference>
<dbReference type="PANTHER" id="PTHR45527:SF1">
    <property type="entry name" value="FATTY ACID SYNTHASE"/>
    <property type="match status" value="1"/>
</dbReference>
<gene>
    <name evidence="8" type="ORF">Q3C12_35130</name>
</gene>
<dbReference type="Proteomes" id="UP001168883">
    <property type="component" value="Unassembled WGS sequence"/>
</dbReference>
<evidence type="ECO:0000256" key="6">
    <source>
        <dbReference type="SAM" id="MobiDB-lite"/>
    </source>
</evidence>
<evidence type="ECO:0000256" key="3">
    <source>
        <dbReference type="ARBA" id="ARBA00022553"/>
    </source>
</evidence>
<sequence>LTPNGKVDRRALPAPEGSVQTGTEYVAPRTMLEAQLAHIWKDVLELSVVGVKDNFFDLGGHSLRATNLVAIIQKELQKNVQLRDVFQHPTIEQLAQVIEAMEQTAYASISVAAESDYYPVSSAQKRMYLLQQFSGAGLSYNMPGVMKLEGPLDRARMEEAFRRLIARHETLRTSFDTVNGEPVQRVHPDVRFSMEFMQAGEEEAAGLVQRFVRPFDLTQAPLFRAGLIETGQDRHILMFDMHHIISDGTSMGVLVQEFVRLYGREELPPLPIQYKDYAVWQQGQKQSERHRRQENYWLDVFSGDLPVPDLPTDYARPAVRSFSGSVYEFVLDRGRSEGLRRLAAQSGTTLYMVLLAAYTALLGKYSGQEDIVVGTPIAGRPHADLGGLIGMFVNTLAIRNYPAGDKTFLDYLQDVREKALQAYENQDYAFEELVEKLDVPRDMSRNPLFDTLFVLQNTEQKEQRIDGLHLAPYPQEHTVSKFDLTLHASEEGETIGCGFEYATALFKRETVERMAEHLIRLIDAIVADPQTTLSAIRIATPQEKAQIVGQFNATAAEYPREQSIGAL</sequence>
<dbReference type="InterPro" id="IPR001242">
    <property type="entry name" value="Condensation_dom"/>
</dbReference>
<dbReference type="Gene3D" id="1.10.1200.10">
    <property type="entry name" value="ACP-like"/>
    <property type="match status" value="1"/>
</dbReference>
<dbReference type="Pfam" id="PF00668">
    <property type="entry name" value="Condensation"/>
    <property type="match status" value="1"/>
</dbReference>
<dbReference type="SUPFAM" id="SSF47336">
    <property type="entry name" value="ACP-like"/>
    <property type="match status" value="1"/>
</dbReference>
<evidence type="ECO:0000313" key="9">
    <source>
        <dbReference type="Proteomes" id="UP001168883"/>
    </source>
</evidence>
<comment type="cofactor">
    <cofactor evidence="1">
        <name>pantetheine 4'-phosphate</name>
        <dbReference type="ChEBI" id="CHEBI:47942"/>
    </cofactor>
</comment>
<feature type="domain" description="Carrier" evidence="7">
    <location>
        <begin position="27"/>
        <end position="102"/>
    </location>
</feature>
<keyword evidence="2" id="KW-0596">Phosphopantetheine</keyword>
<keyword evidence="5" id="KW-0045">Antibiotic biosynthesis</keyword>
<proteinExistence type="predicted"/>
<dbReference type="Pfam" id="PF00550">
    <property type="entry name" value="PP-binding"/>
    <property type="match status" value="1"/>
</dbReference>
<dbReference type="PROSITE" id="PS50075">
    <property type="entry name" value="CARRIER"/>
    <property type="match status" value="1"/>
</dbReference>
<keyword evidence="3" id="KW-0597">Phosphoprotein</keyword>
<dbReference type="RefSeq" id="WP_302881640.1">
    <property type="nucleotide sequence ID" value="NZ_JAUMKJ010000128.1"/>
</dbReference>
<dbReference type="InterPro" id="IPR020806">
    <property type="entry name" value="PKS_PP-bd"/>
</dbReference>
<accession>A0ABT8VMN6</accession>
<dbReference type="SUPFAM" id="SSF52777">
    <property type="entry name" value="CoA-dependent acyltransferases"/>
    <property type="match status" value="2"/>
</dbReference>
<comment type="caution">
    <text evidence="8">The sequence shown here is derived from an EMBL/GenBank/DDBJ whole genome shotgun (WGS) entry which is preliminary data.</text>
</comment>
<dbReference type="InterPro" id="IPR009081">
    <property type="entry name" value="PP-bd_ACP"/>
</dbReference>
<dbReference type="Gene3D" id="3.30.559.30">
    <property type="entry name" value="Nonribosomal peptide synthetase, condensation domain"/>
    <property type="match status" value="1"/>
</dbReference>
<evidence type="ECO:0000256" key="5">
    <source>
        <dbReference type="ARBA" id="ARBA00023194"/>
    </source>
</evidence>